<dbReference type="InterPro" id="IPR053707">
    <property type="entry name" value="UPF0637_domain_sf"/>
</dbReference>
<comment type="caution">
    <text evidence="1">The sequence shown here is derived from an EMBL/GenBank/DDBJ whole genome shotgun (WGS) entry which is preliminary data.</text>
</comment>
<evidence type="ECO:0000313" key="1">
    <source>
        <dbReference type="EMBL" id="OAR04632.1"/>
    </source>
</evidence>
<dbReference type="Pfam" id="PF06335">
    <property type="entry name" value="DUF1054"/>
    <property type="match status" value="1"/>
</dbReference>
<accession>A0A132NAP3</accession>
<name>A0A132NAP3_HYDSH</name>
<dbReference type="STRING" id="1484.SA87_08840"/>
<gene>
    <name evidence="1" type="ORF">SA87_08840</name>
</gene>
<dbReference type="PIRSF" id="PIRSF021332">
    <property type="entry name" value="DUF1054"/>
    <property type="match status" value="1"/>
</dbReference>
<dbReference type="OrthoDB" id="9812818at2"/>
<dbReference type="InterPro" id="IPR009403">
    <property type="entry name" value="UPF0637"/>
</dbReference>
<dbReference type="EMBL" id="JXBB01000012">
    <property type="protein sequence ID" value="OAR04632.1"/>
    <property type="molecule type" value="Genomic_DNA"/>
</dbReference>
<keyword evidence="2" id="KW-1185">Reference proteome</keyword>
<dbReference type="SUPFAM" id="SSF142913">
    <property type="entry name" value="YktB/PF0168-like"/>
    <property type="match status" value="1"/>
</dbReference>
<sequence>MSEHPAGVRPALDAKAFDALLVPGLEARMAAIERDIRPIFRAFAEAVAPMLAAGAGEPMHVHIAKHARRTVNPPNDTWVAFSSDPRGYKKLLHFQFGLWPTHAFFWLAAIYESPFKPAWARRWLEALDDVVRLVPGDFVWSFDHTAPDVVRHDALGAEELEQAFRRAMTVKKAELLVGRILPREKAEGADLVAFAEATARPLFRLYRIALSIDAPRSG</sequence>
<dbReference type="Gene3D" id="3.30.930.20">
    <property type="entry name" value="Protein of unknown function DUF1054"/>
    <property type="match status" value="1"/>
</dbReference>
<protein>
    <submittedName>
        <fullName evidence="1">Uncharacterized protein</fullName>
    </submittedName>
</protein>
<dbReference type="Proteomes" id="UP000243024">
    <property type="component" value="Unassembled WGS sequence"/>
</dbReference>
<proteinExistence type="predicted"/>
<dbReference type="AlphaFoldDB" id="A0A132NAP3"/>
<dbReference type="RefSeq" id="WP_066199814.1">
    <property type="nucleotide sequence ID" value="NZ_CBCSAS010000029.1"/>
</dbReference>
<organism evidence="1 2">
    <name type="scientific">Hydrogenibacillus schlegelii</name>
    <name type="common">Bacillus schlegelii</name>
    <dbReference type="NCBI Taxonomy" id="1484"/>
    <lineage>
        <taxon>Bacteria</taxon>
        <taxon>Bacillati</taxon>
        <taxon>Bacillota</taxon>
        <taxon>Bacilli</taxon>
        <taxon>Bacillales</taxon>
        <taxon>Bacillales Family X. Incertae Sedis</taxon>
        <taxon>Hydrogenibacillus</taxon>
    </lineage>
</organism>
<reference evidence="1 2" key="1">
    <citation type="submission" date="2015-09" db="EMBL/GenBank/DDBJ databases">
        <title>Draft genome sequence of Hydrogenibacillus schlegelii DSM 2000.</title>
        <authorList>
            <person name="Hemp J."/>
        </authorList>
    </citation>
    <scope>NUCLEOTIDE SEQUENCE [LARGE SCALE GENOMIC DNA]</scope>
    <source>
        <strain evidence="1 2">MA 48</strain>
    </source>
</reference>
<evidence type="ECO:0000313" key="2">
    <source>
        <dbReference type="Proteomes" id="UP000243024"/>
    </source>
</evidence>